<protein>
    <recommendedName>
        <fullName evidence="17">GrpE protein homolog</fullName>
    </recommendedName>
</protein>
<dbReference type="Gene3D" id="3.90.20.20">
    <property type="match status" value="1"/>
</dbReference>
<evidence type="ECO:0000313" key="19">
    <source>
        <dbReference type="EMBL" id="KAJ6646987.1"/>
    </source>
</evidence>
<dbReference type="PANTHER" id="PTHR12283">
    <property type="entry name" value="GLUTAMINYL-PEPTIDE CYCLOTRANSFERASE"/>
    <property type="match status" value="1"/>
</dbReference>
<dbReference type="InterPro" id="IPR007484">
    <property type="entry name" value="Peptidase_M28"/>
</dbReference>
<evidence type="ECO:0000256" key="7">
    <source>
        <dbReference type="ARBA" id="ARBA00022679"/>
    </source>
</evidence>
<dbReference type="Pfam" id="PF01025">
    <property type="entry name" value="GrpE"/>
    <property type="match status" value="1"/>
</dbReference>
<evidence type="ECO:0000256" key="14">
    <source>
        <dbReference type="ARBA" id="ARBA00023315"/>
    </source>
</evidence>
<dbReference type="Proteomes" id="UP001151699">
    <property type="component" value="Chromosome A"/>
</dbReference>
<evidence type="ECO:0000256" key="17">
    <source>
        <dbReference type="RuleBase" id="RU000640"/>
    </source>
</evidence>
<dbReference type="Pfam" id="PF04389">
    <property type="entry name" value="Peptidase_M28"/>
    <property type="match status" value="1"/>
</dbReference>
<dbReference type="PANTHER" id="PTHR12283:SF6">
    <property type="entry name" value="GLUTAMINYL-PEPTIDE CYCLOTRANSFERASE-RELATED"/>
    <property type="match status" value="1"/>
</dbReference>
<gene>
    <name evidence="19" type="primary">Qptc</name>
    <name evidence="19" type="ORF">Bhyg_02204</name>
</gene>
<comment type="similarity">
    <text evidence="5">Belongs to the GrpE family.</text>
</comment>
<dbReference type="GO" id="GO:0000774">
    <property type="term" value="F:adenyl-nucleotide exchange factor activity"/>
    <property type="evidence" value="ECO:0007669"/>
    <property type="project" value="InterPro"/>
</dbReference>
<evidence type="ECO:0000256" key="9">
    <source>
        <dbReference type="ARBA" id="ARBA00022833"/>
    </source>
</evidence>
<dbReference type="GO" id="GO:0008270">
    <property type="term" value="F:zinc ion binding"/>
    <property type="evidence" value="ECO:0007669"/>
    <property type="project" value="TreeGrafter"/>
</dbReference>
<dbReference type="SUPFAM" id="SSF53187">
    <property type="entry name" value="Zn-dependent exopeptidases"/>
    <property type="match status" value="1"/>
</dbReference>
<sequence>GVKWSKTYENVEKSLDACKFGENLRILAQLSDANIKLVASNDDDTHLSTTLVQILKPRVVGTEGHEQVKREMKLMNIDVELDEFSDVAPIFGNLTFTNIIGKLSPNADSYLTLACHYDSKYFPDEYFEAAIDSAVPCAIMLNILKTLMPTLDNFRGRTDLIFFDGEEAFQDWSQTDSLYGSRHLAELWEDQNHLKQGRSIRQIDRIEVMVLLDLIGAANPRFVNFFQSTQGLFVRLSEIERSLHKGNALYGEPDYMFVRRNSFSSIDDDHKPFMEKNVPILHLITTPFPTQWHTAADNRQNLDAASIRNFNRILRVFVLESPHFQSVEERGFPASYSNRSFSSESKENIAESDGEKKLDKYKRSLADGENLRTRLTKQIEDAKVFGIQNFCKDLLEVADILGHATNAVPKEQINSSNPHLKNLYEGLTMTKDSLLQVFKRHGLEVVDPINEKFNPHLHEALFQKQCADVDADTVVEVAKVGYKLRERCIRPALVGVSRK</sequence>
<dbReference type="CDD" id="cd03880">
    <property type="entry name" value="M28_QC_like"/>
    <property type="match status" value="1"/>
</dbReference>
<dbReference type="PRINTS" id="PR00773">
    <property type="entry name" value="GRPEPROTEIN"/>
</dbReference>
<feature type="domain" description="Peptidase M28" evidence="18">
    <location>
        <begin position="98"/>
        <end position="317"/>
    </location>
</feature>
<comment type="catalytic activity">
    <reaction evidence="1">
        <text>N-terminal L-glutaminyl-[peptide] = N-terminal 5-oxo-L-prolyl-[peptide] + NH4(+)</text>
        <dbReference type="Rhea" id="RHEA:23652"/>
        <dbReference type="Rhea" id="RHEA-COMP:11736"/>
        <dbReference type="Rhea" id="RHEA-COMP:11846"/>
        <dbReference type="ChEBI" id="CHEBI:28938"/>
        <dbReference type="ChEBI" id="CHEBI:64722"/>
        <dbReference type="ChEBI" id="CHEBI:87215"/>
        <dbReference type="EC" id="2.3.2.5"/>
    </reaction>
</comment>
<dbReference type="FunFam" id="3.40.630.10:FF:000029">
    <property type="entry name" value="Glutaminyl-peptide cyclotransferase"/>
    <property type="match status" value="1"/>
</dbReference>
<dbReference type="GO" id="GO:0042803">
    <property type="term" value="F:protein homodimerization activity"/>
    <property type="evidence" value="ECO:0007669"/>
    <property type="project" value="InterPro"/>
</dbReference>
<evidence type="ECO:0000313" key="20">
    <source>
        <dbReference type="Proteomes" id="UP001151699"/>
    </source>
</evidence>
<dbReference type="GO" id="GO:0016603">
    <property type="term" value="F:glutaminyl-peptide cyclotransferase activity"/>
    <property type="evidence" value="ECO:0007669"/>
    <property type="project" value="UniProtKB-EC"/>
</dbReference>
<evidence type="ECO:0000256" key="4">
    <source>
        <dbReference type="ARBA" id="ARBA00006014"/>
    </source>
</evidence>
<dbReference type="HAMAP" id="MF_01151">
    <property type="entry name" value="GrpE"/>
    <property type="match status" value="1"/>
</dbReference>
<dbReference type="EMBL" id="WJQU01000001">
    <property type="protein sequence ID" value="KAJ6646987.1"/>
    <property type="molecule type" value="Genomic_DNA"/>
</dbReference>
<dbReference type="GO" id="GO:0006457">
    <property type="term" value="P:protein folding"/>
    <property type="evidence" value="ECO:0007669"/>
    <property type="project" value="InterPro"/>
</dbReference>
<dbReference type="GO" id="GO:0051087">
    <property type="term" value="F:protein-folding chaperone binding"/>
    <property type="evidence" value="ECO:0007669"/>
    <property type="project" value="InterPro"/>
</dbReference>
<name>A0A9Q0S6A7_9DIPT</name>
<dbReference type="PROSITE" id="PS01071">
    <property type="entry name" value="GRPE"/>
    <property type="match status" value="1"/>
</dbReference>
<dbReference type="GO" id="GO:0005759">
    <property type="term" value="C:mitochondrial matrix"/>
    <property type="evidence" value="ECO:0007669"/>
    <property type="project" value="UniProtKB-SubCell"/>
</dbReference>
<organism evidence="19 20">
    <name type="scientific">Pseudolycoriella hygida</name>
    <dbReference type="NCBI Taxonomy" id="35572"/>
    <lineage>
        <taxon>Eukaryota</taxon>
        <taxon>Metazoa</taxon>
        <taxon>Ecdysozoa</taxon>
        <taxon>Arthropoda</taxon>
        <taxon>Hexapoda</taxon>
        <taxon>Insecta</taxon>
        <taxon>Pterygota</taxon>
        <taxon>Neoptera</taxon>
        <taxon>Endopterygota</taxon>
        <taxon>Diptera</taxon>
        <taxon>Nematocera</taxon>
        <taxon>Sciaroidea</taxon>
        <taxon>Sciaridae</taxon>
        <taxon>Pseudolycoriella</taxon>
    </lineage>
</organism>
<comment type="function">
    <text evidence="15">Essential component of the PAM complex, a complex required for the translocation of transit peptide-containing proteins from the inner membrane into the mitochondrial matrix in an ATP-dependent manner. Seems to control the nucleotide-dependent binding of mitochondrial HSP70 to substrate proteins.</text>
</comment>
<dbReference type="InterPro" id="IPR009012">
    <property type="entry name" value="GrpE_head"/>
</dbReference>
<keyword evidence="20" id="KW-1185">Reference proteome</keyword>
<dbReference type="OrthoDB" id="3907302at2759"/>
<dbReference type="InterPro" id="IPR040234">
    <property type="entry name" value="QC/QCL"/>
</dbReference>
<reference evidence="19" key="1">
    <citation type="submission" date="2022-07" db="EMBL/GenBank/DDBJ databases">
        <authorList>
            <person name="Trinca V."/>
            <person name="Uliana J.V.C."/>
            <person name="Torres T.T."/>
            <person name="Ward R.J."/>
            <person name="Monesi N."/>
        </authorList>
    </citation>
    <scope>NUCLEOTIDE SEQUENCE</scope>
    <source>
        <strain evidence="19">HSMRA1968</strain>
        <tissue evidence="19">Whole embryos</tissue>
    </source>
</reference>
<dbReference type="SUPFAM" id="SSF58014">
    <property type="entry name" value="Coiled-coil domain of nucleotide exchange factor GrpE"/>
    <property type="match status" value="1"/>
</dbReference>
<dbReference type="FunFam" id="3.90.20.20:FF:000003">
    <property type="entry name" value="GrpE protein homolog"/>
    <property type="match status" value="1"/>
</dbReference>
<evidence type="ECO:0000256" key="1">
    <source>
        <dbReference type="ARBA" id="ARBA00000001"/>
    </source>
</evidence>
<comment type="caution">
    <text evidence="19">The sequence shown here is derived from an EMBL/GenBank/DDBJ whole genome shotgun (WGS) entry which is preliminary data.</text>
</comment>
<evidence type="ECO:0000256" key="16">
    <source>
        <dbReference type="ARBA" id="ARBA00057903"/>
    </source>
</evidence>
<dbReference type="CDD" id="cd00446">
    <property type="entry name" value="GrpE"/>
    <property type="match status" value="1"/>
</dbReference>
<keyword evidence="7" id="KW-0808">Transferase</keyword>
<dbReference type="InterPro" id="IPR000740">
    <property type="entry name" value="GrpE"/>
</dbReference>
<dbReference type="InterPro" id="IPR013805">
    <property type="entry name" value="GrpE_CC"/>
</dbReference>
<dbReference type="SUPFAM" id="SSF51064">
    <property type="entry name" value="Head domain of nucleotide exchange factor GrpE"/>
    <property type="match status" value="1"/>
</dbReference>
<evidence type="ECO:0000256" key="5">
    <source>
        <dbReference type="ARBA" id="ARBA00009054"/>
    </source>
</evidence>
<evidence type="ECO:0000256" key="6">
    <source>
        <dbReference type="ARBA" id="ARBA00022525"/>
    </source>
</evidence>
<keyword evidence="12" id="KW-1015">Disulfide bond</keyword>
<feature type="non-terminal residue" evidence="19">
    <location>
        <position position="499"/>
    </location>
</feature>
<evidence type="ECO:0000256" key="13">
    <source>
        <dbReference type="ARBA" id="ARBA00023186"/>
    </source>
</evidence>
<dbReference type="Gene3D" id="3.40.630.10">
    <property type="entry name" value="Zn peptidases"/>
    <property type="match status" value="1"/>
</dbReference>
<proteinExistence type="inferred from homology"/>
<keyword evidence="8" id="KW-0479">Metal-binding</keyword>
<evidence type="ECO:0000256" key="15">
    <source>
        <dbReference type="ARBA" id="ARBA00045572"/>
    </source>
</evidence>
<evidence type="ECO:0000256" key="8">
    <source>
        <dbReference type="ARBA" id="ARBA00022723"/>
    </source>
</evidence>
<evidence type="ECO:0000256" key="3">
    <source>
        <dbReference type="ARBA" id="ARBA00004613"/>
    </source>
</evidence>
<comment type="similarity">
    <text evidence="4">Belongs to the glutaminyl-peptide cyclotransferase family.</text>
</comment>
<keyword evidence="9" id="KW-0862">Zinc</keyword>
<accession>A0A9Q0S6A7</accession>
<evidence type="ECO:0000259" key="18">
    <source>
        <dbReference type="Pfam" id="PF04389"/>
    </source>
</evidence>
<dbReference type="AlphaFoldDB" id="A0A9Q0S6A7"/>
<dbReference type="GO" id="GO:0005576">
    <property type="term" value="C:extracellular region"/>
    <property type="evidence" value="ECO:0007669"/>
    <property type="project" value="UniProtKB-SubCell"/>
</dbReference>
<evidence type="ECO:0000256" key="2">
    <source>
        <dbReference type="ARBA" id="ARBA00004305"/>
    </source>
</evidence>
<dbReference type="FunFam" id="2.30.22.10:FF:000002">
    <property type="entry name" value="GrpE protein homolog"/>
    <property type="match status" value="1"/>
</dbReference>
<evidence type="ECO:0000256" key="10">
    <source>
        <dbReference type="ARBA" id="ARBA00022946"/>
    </source>
</evidence>
<comment type="subcellular location">
    <subcellularLocation>
        <location evidence="2 17">Mitochondrion matrix</location>
    </subcellularLocation>
    <subcellularLocation>
        <location evidence="3">Secreted</location>
    </subcellularLocation>
</comment>
<keyword evidence="6" id="KW-0964">Secreted</keyword>
<keyword evidence="11 17" id="KW-0496">Mitochondrion</keyword>
<keyword evidence="14" id="KW-0012">Acyltransferase</keyword>
<keyword evidence="13 17" id="KW-0143">Chaperone</keyword>
<dbReference type="InterPro" id="IPR037457">
    <property type="entry name" value="M28_QC"/>
</dbReference>
<keyword evidence="10" id="KW-0809">Transit peptide</keyword>
<evidence type="ECO:0000256" key="12">
    <source>
        <dbReference type="ARBA" id="ARBA00023157"/>
    </source>
</evidence>
<evidence type="ECO:0000256" key="11">
    <source>
        <dbReference type="ARBA" id="ARBA00023128"/>
    </source>
</evidence>
<comment type="function">
    <text evidence="16">Acts as a glutaminyl-peptide cyclotransferase. Responsible for the biosynthesis of pyroglutamyl peptides. Might be more efficient in the conversion of tri and tetrapeptides in vitro. Might have a relative preference for substrates containing hydrophobic amino acids in vitro.</text>
</comment>
<dbReference type="Gene3D" id="2.30.22.10">
    <property type="entry name" value="Head domain of nucleotide exchange factor GrpE"/>
    <property type="match status" value="1"/>
</dbReference>